<evidence type="ECO:0000313" key="1">
    <source>
        <dbReference type="EMBL" id="KAK9323342.1"/>
    </source>
</evidence>
<sequence>MLLSCHRLLSRQHRPGILSQLSISTSVRRFCAENLFQTRYITLWAYKPVGGCARWYSSSAPVNPESPRSDRPYSKENRQKLYQNTKERTRTAVKKALDRMPKPKNPVFRENMYTLPNFLTFSRLLSAPVIGYLVLKSNHVWAASVFIYACFTDLLDGVIARKYGLQSIVGSVLDPMADKILMITLTGCLAWNGNLPLWIATIIFGRDFLLGLSAIYYRYVSLPPPKTMKRYWDFSIPSAEVHPTTISKYNTALQMGLITVSVLKPLVLQSLTVESQALALQAICGLEYTVAATTILSGLSYVFSKTAVKILSEDEIEKRRLDQLKLVENSRQSRTDNCNEEKK</sequence>
<reference evidence="2" key="1">
    <citation type="journal article" date="2024" name="Front. Bioeng. Biotechnol.">
        <title>Genome-scale model development and genomic sequencing of the oleaginous clade Lipomyces.</title>
        <authorList>
            <person name="Czajka J.J."/>
            <person name="Han Y."/>
            <person name="Kim J."/>
            <person name="Mondo S.J."/>
            <person name="Hofstad B.A."/>
            <person name="Robles A."/>
            <person name="Haridas S."/>
            <person name="Riley R."/>
            <person name="LaButti K."/>
            <person name="Pangilinan J."/>
            <person name="Andreopoulos W."/>
            <person name="Lipzen A."/>
            <person name="Yan J."/>
            <person name="Wang M."/>
            <person name="Ng V."/>
            <person name="Grigoriev I.V."/>
            <person name="Spatafora J.W."/>
            <person name="Magnuson J.K."/>
            <person name="Baker S.E."/>
            <person name="Pomraning K.R."/>
        </authorList>
    </citation>
    <scope>NUCLEOTIDE SEQUENCE [LARGE SCALE GENOMIC DNA]</scope>
    <source>
        <strain evidence="2">CBS 10300</strain>
    </source>
</reference>
<protein>
    <submittedName>
        <fullName evidence="1">CDP-alcohol phosphatidyltransferase-domain-containing protein</fullName>
    </submittedName>
</protein>
<gene>
    <name evidence="1" type="ORF">V1517DRAFT_320480</name>
</gene>
<accession>A0ACC3TQA0</accession>
<evidence type="ECO:0000313" key="2">
    <source>
        <dbReference type="Proteomes" id="UP001489719"/>
    </source>
</evidence>
<dbReference type="EMBL" id="MU970062">
    <property type="protein sequence ID" value="KAK9323342.1"/>
    <property type="molecule type" value="Genomic_DNA"/>
</dbReference>
<comment type="caution">
    <text evidence="1">The sequence shown here is derived from an EMBL/GenBank/DDBJ whole genome shotgun (WGS) entry which is preliminary data.</text>
</comment>
<dbReference type="Proteomes" id="UP001489719">
    <property type="component" value="Unassembled WGS sequence"/>
</dbReference>
<name>A0ACC3TQA0_9ASCO</name>
<keyword evidence="2" id="KW-1185">Reference proteome</keyword>
<proteinExistence type="predicted"/>
<organism evidence="1 2">
    <name type="scientific">Lipomyces orientalis</name>
    <dbReference type="NCBI Taxonomy" id="1233043"/>
    <lineage>
        <taxon>Eukaryota</taxon>
        <taxon>Fungi</taxon>
        <taxon>Dikarya</taxon>
        <taxon>Ascomycota</taxon>
        <taxon>Saccharomycotina</taxon>
        <taxon>Lipomycetes</taxon>
        <taxon>Lipomycetales</taxon>
        <taxon>Lipomycetaceae</taxon>
        <taxon>Lipomyces</taxon>
    </lineage>
</organism>